<dbReference type="Pfam" id="PF00596">
    <property type="entry name" value="Aldolase_II"/>
    <property type="match status" value="1"/>
</dbReference>
<feature type="non-terminal residue" evidence="2">
    <location>
        <position position="1"/>
    </location>
</feature>
<dbReference type="InterPro" id="IPR051017">
    <property type="entry name" value="Aldolase-II_Adducin_sf"/>
</dbReference>
<dbReference type="AlphaFoldDB" id="A0A382GM44"/>
<dbReference type="InterPro" id="IPR001303">
    <property type="entry name" value="Aldolase_II/adducin_N"/>
</dbReference>
<reference evidence="2" key="1">
    <citation type="submission" date="2018-05" db="EMBL/GenBank/DDBJ databases">
        <authorList>
            <person name="Lanie J.A."/>
            <person name="Ng W.-L."/>
            <person name="Kazmierczak K.M."/>
            <person name="Andrzejewski T.M."/>
            <person name="Davidsen T.M."/>
            <person name="Wayne K.J."/>
            <person name="Tettelin H."/>
            <person name="Glass J.I."/>
            <person name="Rusch D."/>
            <person name="Podicherti R."/>
            <person name="Tsui H.-C.T."/>
            <person name="Winkler M.E."/>
        </authorList>
    </citation>
    <scope>NUCLEOTIDE SEQUENCE</scope>
</reference>
<dbReference type="Gene3D" id="3.40.225.10">
    <property type="entry name" value="Class II aldolase/adducin N-terminal domain"/>
    <property type="match status" value="1"/>
</dbReference>
<organism evidence="2">
    <name type="scientific">marine metagenome</name>
    <dbReference type="NCBI Taxonomy" id="408172"/>
    <lineage>
        <taxon>unclassified sequences</taxon>
        <taxon>metagenomes</taxon>
        <taxon>ecological metagenomes</taxon>
    </lineage>
</organism>
<accession>A0A382GM44</accession>
<protein>
    <recommendedName>
        <fullName evidence="1">Class II aldolase/adducin N-terminal domain-containing protein</fullName>
    </recommendedName>
</protein>
<dbReference type="InterPro" id="IPR036409">
    <property type="entry name" value="Aldolase_II/adducin_N_sf"/>
</dbReference>
<gene>
    <name evidence="2" type="ORF">METZ01_LOCUS228561</name>
</gene>
<dbReference type="GO" id="GO:0051015">
    <property type="term" value="F:actin filament binding"/>
    <property type="evidence" value="ECO:0007669"/>
    <property type="project" value="TreeGrafter"/>
</dbReference>
<dbReference type="PANTHER" id="PTHR10672">
    <property type="entry name" value="ADDUCIN"/>
    <property type="match status" value="1"/>
</dbReference>
<evidence type="ECO:0000313" key="2">
    <source>
        <dbReference type="EMBL" id="SVB75707.1"/>
    </source>
</evidence>
<dbReference type="SUPFAM" id="SSF53639">
    <property type="entry name" value="AraD/HMP-PK domain-like"/>
    <property type="match status" value="1"/>
</dbReference>
<name>A0A382GM44_9ZZZZ</name>
<evidence type="ECO:0000259" key="1">
    <source>
        <dbReference type="Pfam" id="PF00596"/>
    </source>
</evidence>
<dbReference type="PANTHER" id="PTHR10672:SF21">
    <property type="entry name" value="CLASS II ALDOLASE_ADDUCIN N-TERMINAL DOMAIN-CONTAINING PROTEIN"/>
    <property type="match status" value="1"/>
</dbReference>
<feature type="domain" description="Class II aldolase/adducin N-terminal" evidence="1">
    <location>
        <begin position="1"/>
        <end position="76"/>
    </location>
</feature>
<dbReference type="EMBL" id="UINC01056086">
    <property type="protein sequence ID" value="SVB75707.1"/>
    <property type="molecule type" value="Genomic_DNA"/>
</dbReference>
<dbReference type="GO" id="GO:0005856">
    <property type="term" value="C:cytoskeleton"/>
    <property type="evidence" value="ECO:0007669"/>
    <property type="project" value="TreeGrafter"/>
</dbReference>
<proteinExistence type="predicted"/>
<sequence length="129" mass="14545">IEPINQNAMRYYGRVAYDNNFSGVAFDAAEGERLATVLQDKSILLMGNHGVLVGATSVAIAYDNLYYLERTAKAQVLAMSTGSPLKRISTEICEKTARQMMPDNMHRFANDHFNALKRVLDRDQPDYRN</sequence>